<evidence type="ECO:0000256" key="2">
    <source>
        <dbReference type="ARBA" id="ARBA00022723"/>
    </source>
</evidence>
<dbReference type="KEGG" id="bmei:Spa11_30680"/>
<protein>
    <submittedName>
        <fullName evidence="6">Cytochrome c</fullName>
    </submittedName>
</protein>
<proteinExistence type="predicted"/>
<feature type="domain" description="Cytochrome c" evidence="5">
    <location>
        <begin position="249"/>
        <end position="384"/>
    </location>
</feature>
<evidence type="ECO:0000256" key="4">
    <source>
        <dbReference type="PROSITE-ProRule" id="PRU00433"/>
    </source>
</evidence>
<keyword evidence="3 4" id="KW-0408">Iron</keyword>
<evidence type="ECO:0000256" key="1">
    <source>
        <dbReference type="ARBA" id="ARBA00022617"/>
    </source>
</evidence>
<dbReference type="Gene3D" id="1.10.760.10">
    <property type="entry name" value="Cytochrome c-like domain"/>
    <property type="match status" value="2"/>
</dbReference>
<dbReference type="PROSITE" id="PS51257">
    <property type="entry name" value="PROKAR_LIPOPROTEIN"/>
    <property type="match status" value="1"/>
</dbReference>
<sequence>MRLARHRRLAAMLCIVLGAGGCRDRVVEFEPDAVLRAVNGLTAEQSASIDAALVELFGSPNEPRLPADLPRMAELCGLAALEQAAGPVASHEVGVVHGLYRRHCARCHGVTGDGRGPTARYQAPYPRDYRRGVFKWKSTYRDAAPTAADLDRVLEHGVPGTAMPSFRLVSQEERDILRQYVVYLAIRGQTERVLVDFVANELPAGEPLEFEGDLRDEIVADYLTPIVNRWADAGTLVVEPSPEPPRTDEGLLVGVEAFHGNIAGCAACHGVNGQGGAQGMANYQVDYDIWNRDRLVLKPNEELQRVLARDLPVRPTTPRELVEPGSGGLVIPHGGASTGDLYRRLHQGIAGTPMPAYGSLRPGERGVLSEQQIWNLVHITKAWMEKDPVPGD</sequence>
<dbReference type="SUPFAM" id="SSF46626">
    <property type="entry name" value="Cytochrome c"/>
    <property type="match status" value="2"/>
</dbReference>
<evidence type="ECO:0000313" key="7">
    <source>
        <dbReference type="Proteomes" id="UP000316426"/>
    </source>
</evidence>
<dbReference type="InterPro" id="IPR009056">
    <property type="entry name" value="Cyt_c-like_dom"/>
</dbReference>
<dbReference type="PROSITE" id="PS51007">
    <property type="entry name" value="CYTC"/>
    <property type="match status" value="2"/>
</dbReference>
<gene>
    <name evidence="6" type="ORF">Spa11_30680</name>
</gene>
<evidence type="ECO:0000259" key="5">
    <source>
        <dbReference type="PROSITE" id="PS51007"/>
    </source>
</evidence>
<dbReference type="Pfam" id="PF00034">
    <property type="entry name" value="Cytochrom_C"/>
    <property type="match status" value="1"/>
</dbReference>
<dbReference type="Pfam" id="PF13442">
    <property type="entry name" value="Cytochrome_CBB3"/>
    <property type="match status" value="1"/>
</dbReference>
<dbReference type="GO" id="GO:0046872">
    <property type="term" value="F:metal ion binding"/>
    <property type="evidence" value="ECO:0007669"/>
    <property type="project" value="UniProtKB-KW"/>
</dbReference>
<name>A0A518KAP0_9BACT</name>
<keyword evidence="1 4" id="KW-0349">Heme</keyword>
<organism evidence="6 7">
    <name type="scientific">Botrimarina mediterranea</name>
    <dbReference type="NCBI Taxonomy" id="2528022"/>
    <lineage>
        <taxon>Bacteria</taxon>
        <taxon>Pseudomonadati</taxon>
        <taxon>Planctomycetota</taxon>
        <taxon>Planctomycetia</taxon>
        <taxon>Pirellulales</taxon>
        <taxon>Lacipirellulaceae</taxon>
        <taxon>Botrimarina</taxon>
    </lineage>
</organism>
<evidence type="ECO:0000313" key="6">
    <source>
        <dbReference type="EMBL" id="QDV74859.1"/>
    </source>
</evidence>
<keyword evidence="7" id="KW-1185">Reference proteome</keyword>
<dbReference type="RefSeq" id="WP_145113634.1">
    <property type="nucleotide sequence ID" value="NZ_CP036349.1"/>
</dbReference>
<accession>A0A518KAP0</accession>
<evidence type="ECO:0000256" key="3">
    <source>
        <dbReference type="ARBA" id="ARBA00023004"/>
    </source>
</evidence>
<reference evidence="6 7" key="1">
    <citation type="submission" date="2019-02" db="EMBL/GenBank/DDBJ databases">
        <title>Deep-cultivation of Planctomycetes and their phenomic and genomic characterization uncovers novel biology.</title>
        <authorList>
            <person name="Wiegand S."/>
            <person name="Jogler M."/>
            <person name="Boedeker C."/>
            <person name="Pinto D."/>
            <person name="Vollmers J."/>
            <person name="Rivas-Marin E."/>
            <person name="Kohn T."/>
            <person name="Peeters S.H."/>
            <person name="Heuer A."/>
            <person name="Rast P."/>
            <person name="Oberbeckmann S."/>
            <person name="Bunk B."/>
            <person name="Jeske O."/>
            <person name="Meyerdierks A."/>
            <person name="Storesund J.E."/>
            <person name="Kallscheuer N."/>
            <person name="Luecker S."/>
            <person name="Lage O.M."/>
            <person name="Pohl T."/>
            <person name="Merkel B.J."/>
            <person name="Hornburger P."/>
            <person name="Mueller R.-W."/>
            <person name="Bruemmer F."/>
            <person name="Labrenz M."/>
            <person name="Spormann A.M."/>
            <person name="Op den Camp H."/>
            <person name="Overmann J."/>
            <person name="Amann R."/>
            <person name="Jetten M.S.M."/>
            <person name="Mascher T."/>
            <person name="Medema M.H."/>
            <person name="Devos D.P."/>
            <person name="Kaster A.-K."/>
            <person name="Ovreas L."/>
            <person name="Rohde M."/>
            <person name="Galperin M.Y."/>
            <person name="Jogler C."/>
        </authorList>
    </citation>
    <scope>NUCLEOTIDE SEQUENCE [LARGE SCALE GENOMIC DNA]</scope>
    <source>
        <strain evidence="6 7">Spa11</strain>
    </source>
</reference>
<feature type="domain" description="Cytochrome c" evidence="5">
    <location>
        <begin position="81"/>
        <end position="185"/>
    </location>
</feature>
<dbReference type="GO" id="GO:0009055">
    <property type="term" value="F:electron transfer activity"/>
    <property type="evidence" value="ECO:0007669"/>
    <property type="project" value="InterPro"/>
</dbReference>
<dbReference type="AlphaFoldDB" id="A0A518KAP0"/>
<dbReference type="InterPro" id="IPR036909">
    <property type="entry name" value="Cyt_c-like_dom_sf"/>
</dbReference>
<keyword evidence="2 4" id="KW-0479">Metal-binding</keyword>
<dbReference type="EMBL" id="CP036349">
    <property type="protein sequence ID" value="QDV74859.1"/>
    <property type="molecule type" value="Genomic_DNA"/>
</dbReference>
<dbReference type="GO" id="GO:0020037">
    <property type="term" value="F:heme binding"/>
    <property type="evidence" value="ECO:0007669"/>
    <property type="project" value="InterPro"/>
</dbReference>
<dbReference type="Proteomes" id="UP000316426">
    <property type="component" value="Chromosome"/>
</dbReference>